<dbReference type="Pfam" id="PF01704">
    <property type="entry name" value="UDPGP"/>
    <property type="match status" value="1"/>
</dbReference>
<dbReference type="GO" id="GO:0070569">
    <property type="term" value="F:uridylyltransferase activity"/>
    <property type="evidence" value="ECO:0007669"/>
    <property type="project" value="InterPro"/>
</dbReference>
<evidence type="ECO:0000313" key="4">
    <source>
        <dbReference type="EMBL" id="QDV21940.1"/>
    </source>
</evidence>
<dbReference type="Proteomes" id="UP000318017">
    <property type="component" value="Chromosome"/>
</dbReference>
<dbReference type="AlphaFoldDB" id="A0A518G073"/>
<protein>
    <submittedName>
        <fullName evidence="4">Putative uridylyltransferase</fullName>
        <ecNumber evidence="4">2.7.7.-</ecNumber>
    </submittedName>
</protein>
<evidence type="ECO:0000256" key="1">
    <source>
        <dbReference type="ARBA" id="ARBA00010401"/>
    </source>
</evidence>
<keyword evidence="3 4" id="KW-0548">Nucleotidyltransferase</keyword>
<dbReference type="EMBL" id="CP036298">
    <property type="protein sequence ID" value="QDV21940.1"/>
    <property type="molecule type" value="Genomic_DNA"/>
</dbReference>
<keyword evidence="2 4" id="KW-0808">Transferase</keyword>
<reference evidence="4 5" key="1">
    <citation type="submission" date="2019-02" db="EMBL/GenBank/DDBJ databases">
        <title>Deep-cultivation of Planctomycetes and their phenomic and genomic characterization uncovers novel biology.</title>
        <authorList>
            <person name="Wiegand S."/>
            <person name="Jogler M."/>
            <person name="Boedeker C."/>
            <person name="Pinto D."/>
            <person name="Vollmers J."/>
            <person name="Rivas-Marin E."/>
            <person name="Kohn T."/>
            <person name="Peeters S.H."/>
            <person name="Heuer A."/>
            <person name="Rast P."/>
            <person name="Oberbeckmann S."/>
            <person name="Bunk B."/>
            <person name="Jeske O."/>
            <person name="Meyerdierks A."/>
            <person name="Storesund J.E."/>
            <person name="Kallscheuer N."/>
            <person name="Luecker S."/>
            <person name="Lage O.M."/>
            <person name="Pohl T."/>
            <person name="Merkel B.J."/>
            <person name="Hornburger P."/>
            <person name="Mueller R.-W."/>
            <person name="Bruemmer F."/>
            <person name="Labrenz M."/>
            <person name="Spormann A.M."/>
            <person name="Op den Camp H."/>
            <person name="Overmann J."/>
            <person name="Amann R."/>
            <person name="Jetten M.S.M."/>
            <person name="Mascher T."/>
            <person name="Medema M.H."/>
            <person name="Devos D.P."/>
            <person name="Kaster A.-K."/>
            <person name="Ovreas L."/>
            <person name="Rohde M."/>
            <person name="Galperin M.Y."/>
            <person name="Jogler C."/>
        </authorList>
    </citation>
    <scope>NUCLEOTIDE SEQUENCE [LARGE SCALE GENOMIC DNA]</scope>
    <source>
        <strain evidence="4 5">Q31a</strain>
    </source>
</reference>
<dbReference type="PANTHER" id="PTHR11952:SF2">
    <property type="entry name" value="LD24639P"/>
    <property type="match status" value="1"/>
</dbReference>
<dbReference type="InterPro" id="IPR002618">
    <property type="entry name" value="UDPGP_fam"/>
</dbReference>
<dbReference type="KEGG" id="ahel:Q31a_02190"/>
<evidence type="ECO:0000256" key="3">
    <source>
        <dbReference type="ARBA" id="ARBA00022695"/>
    </source>
</evidence>
<dbReference type="InterPro" id="IPR039741">
    <property type="entry name" value="UDP-sugar_pyrophosphorylase"/>
</dbReference>
<keyword evidence="5" id="KW-1185">Reference proteome</keyword>
<comment type="similarity">
    <text evidence="1">Belongs to the UDPGP type 1 family.</text>
</comment>
<gene>
    <name evidence="4" type="ORF">Q31a_02190</name>
</gene>
<sequence>MSIKETLQQHRQAHLVNFLEQLAGPSRAALENQLEQIDFGQLARLTAGADTHTDWSALAARAEPPTAVRLGTPHPEFSPSAAQEAGEAALRDGKVGMILVAGGQGTRLGFDQPKGMFPIGPVSGRTLFQMHCDRLLACMQKYGVPIHLFIMTSPATDAETRDYFAQHNNCGLEADELHIFCQGTMPAVDGQSGQILMAEPDKIALSPDGHGGLVEALEKNGCLKEAQRVGIEHFYYAQVDNPLAQVCAPELLGYHLLAGSEMTTQVVTKRFAEEKVGNVVQVDGKVQIIEYSDLPAAAAQQIQPDGSLRLWAGNIAIHVLSREFLEQVVQSDSGLPFHRAHKTVGHVTLEGKCVAPKQPNAIKFERFVFDLLPLASGAIVVEGLAADVFAPVKNANGAEVDTPATSQTAILAQHRKWLESAGAVVEDGIRVEIHPSWAQDAKEVAAKLPPNTIFTADTFLR</sequence>
<evidence type="ECO:0000313" key="5">
    <source>
        <dbReference type="Proteomes" id="UP000318017"/>
    </source>
</evidence>
<dbReference type="OrthoDB" id="9806910at2"/>
<dbReference type="RefSeq" id="WP_145072712.1">
    <property type="nucleotide sequence ID" value="NZ_CP036298.1"/>
</dbReference>
<accession>A0A518G073</accession>
<dbReference type="SUPFAM" id="SSF53448">
    <property type="entry name" value="Nucleotide-diphospho-sugar transferases"/>
    <property type="match status" value="1"/>
</dbReference>
<dbReference type="PANTHER" id="PTHR11952">
    <property type="entry name" value="UDP- GLUCOSE PYROPHOSPHORYLASE"/>
    <property type="match status" value="1"/>
</dbReference>
<name>A0A518G073_9BACT</name>
<dbReference type="InterPro" id="IPR029044">
    <property type="entry name" value="Nucleotide-diphossugar_trans"/>
</dbReference>
<dbReference type="Gene3D" id="3.90.550.10">
    <property type="entry name" value="Spore Coat Polysaccharide Biosynthesis Protein SpsA, Chain A"/>
    <property type="match status" value="1"/>
</dbReference>
<evidence type="ECO:0000256" key="2">
    <source>
        <dbReference type="ARBA" id="ARBA00022679"/>
    </source>
</evidence>
<organism evidence="4 5">
    <name type="scientific">Aureliella helgolandensis</name>
    <dbReference type="NCBI Taxonomy" id="2527968"/>
    <lineage>
        <taxon>Bacteria</taxon>
        <taxon>Pseudomonadati</taxon>
        <taxon>Planctomycetota</taxon>
        <taxon>Planctomycetia</taxon>
        <taxon>Pirellulales</taxon>
        <taxon>Pirellulaceae</taxon>
        <taxon>Aureliella</taxon>
    </lineage>
</organism>
<dbReference type="EC" id="2.7.7.-" evidence="4"/>
<dbReference type="CDD" id="cd04193">
    <property type="entry name" value="UDPGlcNAc_PPase"/>
    <property type="match status" value="1"/>
</dbReference>
<proteinExistence type="inferred from homology"/>